<sequence length="468" mass="48800">MQLTLSFAMLLGSIFALSTLPTDVAAMPLPQTGIVTLPLQRIGQRGDLHPRVLLQQHINRATRRLARMTGREVPSDADLLSAIVKRKTRIGRPGAGLKTDAFVATGSGHAKVSGSHSFASEQSDLTPANAPTANDSLGLDIEDNDVGYIATVQIGTPPRDFKLLMDSGSADLWVGGEGCQSEDGGDCGNHVFLGELTSSSFVDTKKPFQVAYGSGRAAGNIITDNLSFGGLTLPNHTFGAAAQESVDFSDDSTPFDGLMGLALSSLSEQKVLTPVESLAKAGLIKAPITSYKISRLDDLDNDGEITFGGLDGTKFDPKTLVNVPNVNQNGFWEAAVDGVSIDGSDLGLQNRTAILDTGTTLFIVPSNDAGAILGAIPGSKTDGQGGFTVPCNFNNSIALTFGGQQFSIDPRDIALQNGDGKSEGDCSSGITAGTVGGAQEWLVGDVFLKNAYYSTNVADNSISLAKLV</sequence>
<protein>
    <submittedName>
        <fullName evidence="1">Aspartic peptidase A1</fullName>
    </submittedName>
</protein>
<dbReference type="Proteomes" id="UP000814033">
    <property type="component" value="Unassembled WGS sequence"/>
</dbReference>
<dbReference type="EMBL" id="MU275861">
    <property type="protein sequence ID" value="KAI0050468.1"/>
    <property type="molecule type" value="Genomic_DNA"/>
</dbReference>
<comment type="caution">
    <text evidence="1">The sequence shown here is derived from an EMBL/GenBank/DDBJ whole genome shotgun (WGS) entry which is preliminary data.</text>
</comment>
<evidence type="ECO:0000313" key="2">
    <source>
        <dbReference type="Proteomes" id="UP000814033"/>
    </source>
</evidence>
<reference evidence="1" key="2">
    <citation type="journal article" date="2022" name="New Phytol.">
        <title>Evolutionary transition to the ectomycorrhizal habit in the genomes of a hyperdiverse lineage of mushroom-forming fungi.</title>
        <authorList>
            <person name="Looney B."/>
            <person name="Miyauchi S."/>
            <person name="Morin E."/>
            <person name="Drula E."/>
            <person name="Courty P.E."/>
            <person name="Kohler A."/>
            <person name="Kuo A."/>
            <person name="LaButti K."/>
            <person name="Pangilinan J."/>
            <person name="Lipzen A."/>
            <person name="Riley R."/>
            <person name="Andreopoulos W."/>
            <person name="He G."/>
            <person name="Johnson J."/>
            <person name="Nolan M."/>
            <person name="Tritt A."/>
            <person name="Barry K.W."/>
            <person name="Grigoriev I.V."/>
            <person name="Nagy L.G."/>
            <person name="Hibbett D."/>
            <person name="Henrissat B."/>
            <person name="Matheny P.B."/>
            <person name="Labbe J."/>
            <person name="Martin F.M."/>
        </authorList>
    </citation>
    <scope>NUCLEOTIDE SEQUENCE</scope>
    <source>
        <strain evidence="1">FP105234-sp</strain>
    </source>
</reference>
<reference evidence="1" key="1">
    <citation type="submission" date="2021-02" db="EMBL/GenBank/DDBJ databases">
        <authorList>
            <consortium name="DOE Joint Genome Institute"/>
            <person name="Ahrendt S."/>
            <person name="Looney B.P."/>
            <person name="Miyauchi S."/>
            <person name="Morin E."/>
            <person name="Drula E."/>
            <person name="Courty P.E."/>
            <person name="Chicoki N."/>
            <person name="Fauchery L."/>
            <person name="Kohler A."/>
            <person name="Kuo A."/>
            <person name="Labutti K."/>
            <person name="Pangilinan J."/>
            <person name="Lipzen A."/>
            <person name="Riley R."/>
            <person name="Andreopoulos W."/>
            <person name="He G."/>
            <person name="Johnson J."/>
            <person name="Barry K.W."/>
            <person name="Grigoriev I.V."/>
            <person name="Nagy L."/>
            <person name="Hibbett D."/>
            <person name="Henrissat B."/>
            <person name="Matheny P.B."/>
            <person name="Labbe J."/>
            <person name="Martin F."/>
        </authorList>
    </citation>
    <scope>NUCLEOTIDE SEQUENCE</scope>
    <source>
        <strain evidence="1">FP105234-sp</strain>
    </source>
</reference>
<name>A0ACB8S3X8_9AGAM</name>
<gene>
    <name evidence="1" type="ORF">FA95DRAFT_1593887</name>
</gene>
<organism evidence="1 2">
    <name type="scientific">Auriscalpium vulgare</name>
    <dbReference type="NCBI Taxonomy" id="40419"/>
    <lineage>
        <taxon>Eukaryota</taxon>
        <taxon>Fungi</taxon>
        <taxon>Dikarya</taxon>
        <taxon>Basidiomycota</taxon>
        <taxon>Agaricomycotina</taxon>
        <taxon>Agaricomycetes</taxon>
        <taxon>Russulales</taxon>
        <taxon>Auriscalpiaceae</taxon>
        <taxon>Auriscalpium</taxon>
    </lineage>
</organism>
<proteinExistence type="predicted"/>
<evidence type="ECO:0000313" key="1">
    <source>
        <dbReference type="EMBL" id="KAI0050468.1"/>
    </source>
</evidence>
<accession>A0ACB8S3X8</accession>
<keyword evidence="2" id="KW-1185">Reference proteome</keyword>